<dbReference type="Gene3D" id="1.10.10.10">
    <property type="entry name" value="Winged helix-like DNA-binding domain superfamily/Winged helix DNA-binding domain"/>
    <property type="match status" value="1"/>
</dbReference>
<name>A0ABQ6XR46_STRFR</name>
<feature type="compositionally biased region" description="Low complexity" evidence="5">
    <location>
        <begin position="140"/>
        <end position="156"/>
    </location>
</feature>
<proteinExistence type="inferred from homology"/>
<feature type="compositionally biased region" description="Low complexity" evidence="5">
    <location>
        <begin position="174"/>
        <end position="186"/>
    </location>
</feature>
<comment type="similarity">
    <text evidence="1">Belongs to the BlaI transcriptional regulatory family.</text>
</comment>
<evidence type="ECO:0000313" key="6">
    <source>
        <dbReference type="EMBL" id="KAF0647825.1"/>
    </source>
</evidence>
<organism evidence="6 7">
    <name type="scientific">Streptomyces fradiae ATCC 10745 = DSM 40063</name>
    <dbReference type="NCBI Taxonomy" id="1319510"/>
    <lineage>
        <taxon>Bacteria</taxon>
        <taxon>Bacillati</taxon>
        <taxon>Actinomycetota</taxon>
        <taxon>Actinomycetes</taxon>
        <taxon>Kitasatosporales</taxon>
        <taxon>Streptomycetaceae</taxon>
        <taxon>Streptomyces</taxon>
    </lineage>
</organism>
<reference evidence="6 7" key="1">
    <citation type="submission" date="2013-05" db="EMBL/GenBank/DDBJ databases">
        <title>Genome Sequence of Streptomyces fradiae.</title>
        <authorList>
            <person name="Kirby R."/>
        </authorList>
    </citation>
    <scope>NUCLEOTIDE SEQUENCE [LARGE SCALE GENOMIC DNA]</scope>
    <source>
        <strain evidence="6 7">ATCC 10745</strain>
    </source>
</reference>
<dbReference type="SUPFAM" id="SSF46785">
    <property type="entry name" value="Winged helix' DNA-binding domain"/>
    <property type="match status" value="1"/>
</dbReference>
<evidence type="ECO:0000256" key="4">
    <source>
        <dbReference type="ARBA" id="ARBA00023163"/>
    </source>
</evidence>
<gene>
    <name evidence="6" type="ORF">K701_21595</name>
</gene>
<evidence type="ECO:0000256" key="1">
    <source>
        <dbReference type="ARBA" id="ARBA00011046"/>
    </source>
</evidence>
<keyword evidence="2" id="KW-0805">Transcription regulation</keyword>
<feature type="compositionally biased region" description="Basic and acidic residues" evidence="5">
    <location>
        <begin position="251"/>
        <end position="263"/>
    </location>
</feature>
<keyword evidence="3" id="KW-0238">DNA-binding</keyword>
<dbReference type="InterPro" id="IPR036388">
    <property type="entry name" value="WH-like_DNA-bd_sf"/>
</dbReference>
<dbReference type="Proteomes" id="UP000731519">
    <property type="component" value="Unassembled WGS sequence"/>
</dbReference>
<accession>A0ABQ6XR46</accession>
<sequence>MGDLEDAVMTRVWQWNRPVTVREVLEDLQRERSIAYTTVMTVLDNLHQKGWVRREVVGRAYRYTAVSTRAAYSAALMNEAWSQSDNPAAALVAFFGMMSSEQREALNDAIRIVQRDTPETAEAPEGPAPAERQSPGKGRPPAAGEAPNAPAEGTAPDDSTPRADESGEQGTGQGRPPAAATPGGPQSDAERPAESPDDGFPGTTPQSTPRVLAAPPESNARPTSAPPVEPDRPAGPPGPATGPPPTRGKRAREGGNGRGGAER</sequence>
<evidence type="ECO:0008006" key="8">
    <source>
        <dbReference type="Google" id="ProtNLM"/>
    </source>
</evidence>
<dbReference type="EMBL" id="ASYR01000031">
    <property type="protein sequence ID" value="KAF0647825.1"/>
    <property type="molecule type" value="Genomic_DNA"/>
</dbReference>
<dbReference type="InterPro" id="IPR036390">
    <property type="entry name" value="WH_DNA-bd_sf"/>
</dbReference>
<dbReference type="Pfam" id="PF03965">
    <property type="entry name" value="Penicillinase_R"/>
    <property type="match status" value="1"/>
</dbReference>
<keyword evidence="4" id="KW-0804">Transcription</keyword>
<dbReference type="InterPro" id="IPR005650">
    <property type="entry name" value="BlaI_family"/>
</dbReference>
<protein>
    <recommendedName>
        <fullName evidence="8">Transcriptional regulator BlaI</fullName>
    </recommendedName>
</protein>
<evidence type="ECO:0000313" key="7">
    <source>
        <dbReference type="Proteomes" id="UP000731519"/>
    </source>
</evidence>
<evidence type="ECO:0000256" key="2">
    <source>
        <dbReference type="ARBA" id="ARBA00023015"/>
    </source>
</evidence>
<evidence type="ECO:0000256" key="3">
    <source>
        <dbReference type="ARBA" id="ARBA00023125"/>
    </source>
</evidence>
<evidence type="ECO:0000256" key="5">
    <source>
        <dbReference type="SAM" id="MobiDB-lite"/>
    </source>
</evidence>
<feature type="region of interest" description="Disordered" evidence="5">
    <location>
        <begin position="117"/>
        <end position="263"/>
    </location>
</feature>
<feature type="compositionally biased region" description="Pro residues" evidence="5">
    <location>
        <begin position="224"/>
        <end position="246"/>
    </location>
</feature>
<comment type="caution">
    <text evidence="6">The sequence shown here is derived from an EMBL/GenBank/DDBJ whole genome shotgun (WGS) entry which is preliminary data.</text>
</comment>
<keyword evidence="7" id="KW-1185">Reference proteome</keyword>
<feature type="compositionally biased region" description="Low complexity" evidence="5">
    <location>
        <begin position="120"/>
        <end position="131"/>
    </location>
</feature>